<evidence type="ECO:0000313" key="3">
    <source>
        <dbReference type="Proteomes" id="UP001193389"/>
    </source>
</evidence>
<dbReference type="AlphaFoldDB" id="A0A5K7SG37"/>
<dbReference type="RefSeq" id="WP_318348586.1">
    <property type="nucleotide sequence ID" value="NZ_AP018694.1"/>
</dbReference>
<name>A0A5K7SG37_9BACT</name>
<dbReference type="Proteomes" id="UP001193389">
    <property type="component" value="Chromosome"/>
</dbReference>
<evidence type="ECO:0000259" key="1">
    <source>
        <dbReference type="Pfam" id="PF26395"/>
    </source>
</evidence>
<feature type="domain" description="Type II CBASS E2 protein" evidence="1">
    <location>
        <begin position="2"/>
        <end position="123"/>
    </location>
</feature>
<proteinExistence type="predicted"/>
<organism evidence="2 3">
    <name type="scientific">Aquipluma nitroreducens</name>
    <dbReference type="NCBI Taxonomy" id="2010828"/>
    <lineage>
        <taxon>Bacteria</taxon>
        <taxon>Pseudomonadati</taxon>
        <taxon>Bacteroidota</taxon>
        <taxon>Bacteroidia</taxon>
        <taxon>Marinilabiliales</taxon>
        <taxon>Prolixibacteraceae</taxon>
        <taxon>Aquipluma</taxon>
    </lineage>
</organism>
<dbReference type="Pfam" id="PF26395">
    <property type="entry name" value="E2-CBASS"/>
    <property type="match status" value="1"/>
</dbReference>
<reference evidence="2" key="1">
    <citation type="journal article" date="2020" name="Int. J. Syst. Evol. Microbiol.">
        <title>Aquipluma nitroreducens gen. nov. sp. nov., a novel facultatively anaerobic bacterium isolated from a freshwater lake.</title>
        <authorList>
            <person name="Watanabe M."/>
            <person name="Kojima H."/>
            <person name="Fukui M."/>
        </authorList>
    </citation>
    <scope>NUCLEOTIDE SEQUENCE</scope>
    <source>
        <strain evidence="2">MeG22</strain>
    </source>
</reference>
<evidence type="ECO:0000313" key="2">
    <source>
        <dbReference type="EMBL" id="BBE20439.1"/>
    </source>
</evidence>
<dbReference type="EMBL" id="AP018694">
    <property type="protein sequence ID" value="BBE20439.1"/>
    <property type="molecule type" value="Genomic_DNA"/>
</dbReference>
<keyword evidence="3" id="KW-1185">Reference proteome</keyword>
<dbReference type="KEGG" id="anf:AQPE_4631"/>
<protein>
    <recommendedName>
        <fullName evidence="1">Type II CBASS E2 protein domain-containing protein</fullName>
    </recommendedName>
</protein>
<sequence>MKSIRANCPNWKCWIHNKDSLILEGDIQPTIVSPHYKARISYQQGLNPEVNIIEPELKLYPGKNSLPHVYSKSGAPLCLFFFHEYDTRKDHLAETIIVWITWWLYFYEIWSQTGEWVATGTHPGRW</sequence>
<dbReference type="InterPro" id="IPR058588">
    <property type="entry name" value="E2-CBASS"/>
</dbReference>
<accession>A0A5K7SG37</accession>
<gene>
    <name evidence="2" type="ORF">AQPE_4631</name>
</gene>